<comment type="caution">
    <text evidence="2">The sequence shown here is derived from an EMBL/GenBank/DDBJ whole genome shotgun (WGS) entry which is preliminary data.</text>
</comment>
<evidence type="ECO:0000313" key="2">
    <source>
        <dbReference type="EMBL" id="EKE28889.1"/>
    </source>
</evidence>
<dbReference type="AlphaFoldDB" id="K2GF09"/>
<dbReference type="PROSITE" id="PS50042">
    <property type="entry name" value="CNMP_BINDING_3"/>
    <property type="match status" value="1"/>
</dbReference>
<dbReference type="CDD" id="cd00038">
    <property type="entry name" value="CAP_ED"/>
    <property type="match status" value="1"/>
</dbReference>
<proteinExistence type="predicted"/>
<keyword evidence="2" id="KW-0675">Receptor</keyword>
<dbReference type="SUPFAM" id="SSF51206">
    <property type="entry name" value="cAMP-binding domain-like"/>
    <property type="match status" value="1"/>
</dbReference>
<dbReference type="InterPro" id="IPR000595">
    <property type="entry name" value="cNMP-bd_dom"/>
</dbReference>
<feature type="domain" description="Cyclic nucleotide-binding" evidence="1">
    <location>
        <begin position="9"/>
        <end position="132"/>
    </location>
</feature>
<accession>K2GF09</accession>
<gene>
    <name evidence="2" type="ORF">ACD_2C00267G0001</name>
</gene>
<dbReference type="InterPro" id="IPR018490">
    <property type="entry name" value="cNMP-bd_dom_sf"/>
</dbReference>
<dbReference type="EMBL" id="AMFJ01000267">
    <property type="protein sequence ID" value="EKE28889.1"/>
    <property type="molecule type" value="Genomic_DNA"/>
</dbReference>
<name>K2GF09_9BACT</name>
<dbReference type="Gene3D" id="2.60.120.10">
    <property type="entry name" value="Jelly Rolls"/>
    <property type="match status" value="1"/>
</dbReference>
<protein>
    <submittedName>
        <fullName evidence="2">Cyclic AMP receptor protein,catabolite gene activator</fullName>
    </submittedName>
</protein>
<reference evidence="2" key="1">
    <citation type="journal article" date="2012" name="Science">
        <title>Fermentation, hydrogen, and sulfur metabolism in multiple uncultivated bacterial phyla.</title>
        <authorList>
            <person name="Wrighton K.C."/>
            <person name="Thomas B.C."/>
            <person name="Sharon I."/>
            <person name="Miller C.S."/>
            <person name="Castelle C.J."/>
            <person name="VerBerkmoes N.C."/>
            <person name="Wilkins M.J."/>
            <person name="Hettich R.L."/>
            <person name="Lipton M.S."/>
            <person name="Williams K.H."/>
            <person name="Long P.E."/>
            <person name="Banfield J.F."/>
        </authorList>
    </citation>
    <scope>NUCLEOTIDE SEQUENCE [LARGE SCALE GENOMIC DNA]</scope>
</reference>
<dbReference type="InterPro" id="IPR014710">
    <property type="entry name" value="RmlC-like_jellyroll"/>
</dbReference>
<dbReference type="Pfam" id="PF00027">
    <property type="entry name" value="cNMP_binding"/>
    <property type="match status" value="1"/>
</dbReference>
<organism evidence="2">
    <name type="scientific">uncultured bacterium</name>
    <name type="common">gcode 4</name>
    <dbReference type="NCBI Taxonomy" id="1234023"/>
    <lineage>
        <taxon>Bacteria</taxon>
        <taxon>environmental samples</taxon>
    </lineage>
</organism>
<sequence length="139" mass="16639">MSILSWISLFDTLSSAELDNLALFCQERYIKSWEVLFREWDEAGAMYVCKQWKLKAYKERSDWELLLGYIQNWEFVWEMSFFDGQDVPKKRMATVKALDDTQLIVIMNYSIVDLAAKRKDIYDKIVDIIKERKYKNALK</sequence>
<evidence type="ECO:0000259" key="1">
    <source>
        <dbReference type="PROSITE" id="PS50042"/>
    </source>
</evidence>